<dbReference type="InterPro" id="IPR036097">
    <property type="entry name" value="HisK_dim/P_sf"/>
</dbReference>
<evidence type="ECO:0000313" key="14">
    <source>
        <dbReference type="Proteomes" id="UP000199766"/>
    </source>
</evidence>
<proteinExistence type="predicted"/>
<evidence type="ECO:0000256" key="2">
    <source>
        <dbReference type="ARBA" id="ARBA00004651"/>
    </source>
</evidence>
<evidence type="ECO:0000256" key="4">
    <source>
        <dbReference type="ARBA" id="ARBA00022475"/>
    </source>
</evidence>
<dbReference type="GO" id="GO:0005524">
    <property type="term" value="F:ATP binding"/>
    <property type="evidence" value="ECO:0007669"/>
    <property type="project" value="UniProtKB-KW"/>
</dbReference>
<dbReference type="Gene3D" id="1.10.287.130">
    <property type="match status" value="1"/>
</dbReference>
<dbReference type="SMART" id="SM00304">
    <property type="entry name" value="HAMP"/>
    <property type="match status" value="1"/>
</dbReference>
<evidence type="ECO:0000256" key="6">
    <source>
        <dbReference type="ARBA" id="ARBA00022679"/>
    </source>
</evidence>
<dbReference type="Proteomes" id="UP000199766">
    <property type="component" value="Unassembled WGS sequence"/>
</dbReference>
<dbReference type="SMART" id="SM00388">
    <property type="entry name" value="HisKA"/>
    <property type="match status" value="1"/>
</dbReference>
<keyword evidence="10" id="KW-0472">Membrane</keyword>
<evidence type="ECO:0000313" key="13">
    <source>
        <dbReference type="EMBL" id="SER81098.1"/>
    </source>
</evidence>
<dbReference type="AlphaFoldDB" id="A0A1H9S852"/>
<dbReference type="SUPFAM" id="SSF158472">
    <property type="entry name" value="HAMP domain-like"/>
    <property type="match status" value="1"/>
</dbReference>
<dbReference type="InterPro" id="IPR004358">
    <property type="entry name" value="Sig_transdc_His_kin-like_C"/>
</dbReference>
<evidence type="ECO:0000256" key="8">
    <source>
        <dbReference type="ARBA" id="ARBA00022777"/>
    </source>
</evidence>
<dbReference type="CDD" id="cd06225">
    <property type="entry name" value="HAMP"/>
    <property type="match status" value="1"/>
</dbReference>
<accession>A0A1H9S852</accession>
<keyword evidence="4" id="KW-1003">Cell membrane</keyword>
<dbReference type="InterPro" id="IPR005467">
    <property type="entry name" value="His_kinase_dom"/>
</dbReference>
<feature type="domain" description="Histidine kinase" evidence="11">
    <location>
        <begin position="204"/>
        <end position="407"/>
    </location>
</feature>
<evidence type="ECO:0000256" key="1">
    <source>
        <dbReference type="ARBA" id="ARBA00000085"/>
    </source>
</evidence>
<comment type="subcellular location">
    <subcellularLocation>
        <location evidence="2">Cell membrane</location>
        <topology evidence="2">Multi-pass membrane protein</topology>
    </subcellularLocation>
</comment>
<evidence type="ECO:0000256" key="5">
    <source>
        <dbReference type="ARBA" id="ARBA00022553"/>
    </source>
</evidence>
<dbReference type="Gene3D" id="3.30.565.10">
    <property type="entry name" value="Histidine kinase-like ATPase, C-terminal domain"/>
    <property type="match status" value="1"/>
</dbReference>
<keyword evidence="6" id="KW-0808">Transferase</keyword>
<dbReference type="PRINTS" id="PR00344">
    <property type="entry name" value="BCTRLSENSOR"/>
</dbReference>
<dbReference type="GO" id="GO:0000155">
    <property type="term" value="F:phosphorelay sensor kinase activity"/>
    <property type="evidence" value="ECO:0007669"/>
    <property type="project" value="InterPro"/>
</dbReference>
<feature type="transmembrane region" description="Helical" evidence="10">
    <location>
        <begin position="124"/>
        <end position="143"/>
    </location>
</feature>
<keyword evidence="5" id="KW-0597">Phosphoprotein</keyword>
<dbReference type="InterPro" id="IPR036890">
    <property type="entry name" value="HATPase_C_sf"/>
</dbReference>
<dbReference type="EMBL" id="FOGD01000016">
    <property type="protein sequence ID" value="SER81098.1"/>
    <property type="molecule type" value="Genomic_DNA"/>
</dbReference>
<keyword evidence="7" id="KW-0547">Nucleotide-binding</keyword>
<comment type="catalytic activity">
    <reaction evidence="1">
        <text>ATP + protein L-histidine = ADP + protein N-phospho-L-histidine.</text>
        <dbReference type="EC" id="2.7.13.3"/>
    </reaction>
</comment>
<dbReference type="PROSITE" id="PS50109">
    <property type="entry name" value="HIS_KIN"/>
    <property type="match status" value="1"/>
</dbReference>
<dbReference type="PANTHER" id="PTHR44936">
    <property type="entry name" value="SENSOR PROTEIN CREC"/>
    <property type="match status" value="1"/>
</dbReference>
<dbReference type="InterPro" id="IPR003594">
    <property type="entry name" value="HATPase_dom"/>
</dbReference>
<dbReference type="InterPro" id="IPR003660">
    <property type="entry name" value="HAMP_dom"/>
</dbReference>
<keyword evidence="8 13" id="KW-0418">Kinase</keyword>
<gene>
    <name evidence="13" type="ORF">SAMN02982919_03078</name>
</gene>
<dbReference type="PANTHER" id="PTHR44936:SF10">
    <property type="entry name" value="SENSOR PROTEIN RSTB"/>
    <property type="match status" value="1"/>
</dbReference>
<dbReference type="PROSITE" id="PS50885">
    <property type="entry name" value="HAMP"/>
    <property type="match status" value="1"/>
</dbReference>
<feature type="domain" description="HAMP" evidence="12">
    <location>
        <begin position="144"/>
        <end position="196"/>
    </location>
</feature>
<reference evidence="13 14" key="1">
    <citation type="submission" date="2016-10" db="EMBL/GenBank/DDBJ databases">
        <authorList>
            <person name="de Groot N.N."/>
        </authorList>
    </citation>
    <scope>NUCLEOTIDE SEQUENCE [LARGE SCALE GENOMIC DNA]</scope>
    <source>
        <strain evidence="13 14">ATCC 35958</strain>
    </source>
</reference>
<keyword evidence="9" id="KW-0067">ATP-binding</keyword>
<dbReference type="EC" id="2.7.13.3" evidence="3"/>
<dbReference type="Pfam" id="PF00512">
    <property type="entry name" value="HisKA"/>
    <property type="match status" value="1"/>
</dbReference>
<sequence length="414" mass="44939">MAIPSVSLLHLFSERLYLRIWLAVVSVVAVLTLLVGWAWRVAAEHHLQTTAPARRELLLRDAQGVLVGRGVSQRLPGQAPIYQLQLDNGQSYRMEIAPSAERSNRPPPAPEKTAAFWLRPPLGFVWMLGVVGLAVALGAFPVVRRLLKRLEVLQRSVQRFGEGDLSIRVPVQGHDEVADLSRQFNAAASRIESLVQSHKSLLANASHELRSPLTRIRMGLELMGTGQPAPTFRAEILHNIAELDQLVDEILLASRLDALEADIGTVESVDLVGLAAEECARVGADLDAGTDTLEVAGVAKLLRRALRNLLENARRYSQGDITVVLHRSGPMAEVHVCDQGPGVPEALRERIFEPFFRLPGASERFGGVGLGLALVRSIAARHQGSVHCQGSATGTGAVFVLHLPLQASSHSCPF</sequence>
<keyword evidence="10" id="KW-0812">Transmembrane</keyword>
<evidence type="ECO:0000259" key="11">
    <source>
        <dbReference type="PROSITE" id="PS50109"/>
    </source>
</evidence>
<dbReference type="CDD" id="cd00082">
    <property type="entry name" value="HisKA"/>
    <property type="match status" value="1"/>
</dbReference>
<organism evidence="13 14">
    <name type="scientific">Giesbergeria anulus</name>
    <dbReference type="NCBI Taxonomy" id="180197"/>
    <lineage>
        <taxon>Bacteria</taxon>
        <taxon>Pseudomonadati</taxon>
        <taxon>Pseudomonadota</taxon>
        <taxon>Betaproteobacteria</taxon>
        <taxon>Burkholderiales</taxon>
        <taxon>Comamonadaceae</taxon>
        <taxon>Giesbergeria</taxon>
    </lineage>
</organism>
<evidence type="ECO:0000256" key="10">
    <source>
        <dbReference type="SAM" id="Phobius"/>
    </source>
</evidence>
<dbReference type="Pfam" id="PF00672">
    <property type="entry name" value="HAMP"/>
    <property type="match status" value="1"/>
</dbReference>
<evidence type="ECO:0000259" key="12">
    <source>
        <dbReference type="PROSITE" id="PS50885"/>
    </source>
</evidence>
<dbReference type="SUPFAM" id="SSF47384">
    <property type="entry name" value="Homodimeric domain of signal transducing histidine kinase"/>
    <property type="match status" value="1"/>
</dbReference>
<name>A0A1H9S852_9BURK</name>
<dbReference type="SMART" id="SM00387">
    <property type="entry name" value="HATPase_c"/>
    <property type="match status" value="1"/>
</dbReference>
<evidence type="ECO:0000256" key="7">
    <source>
        <dbReference type="ARBA" id="ARBA00022741"/>
    </source>
</evidence>
<dbReference type="InterPro" id="IPR003661">
    <property type="entry name" value="HisK_dim/P_dom"/>
</dbReference>
<dbReference type="STRING" id="180197.SAMN02982919_03078"/>
<keyword evidence="14" id="KW-1185">Reference proteome</keyword>
<evidence type="ECO:0000256" key="3">
    <source>
        <dbReference type="ARBA" id="ARBA00012438"/>
    </source>
</evidence>
<dbReference type="CDD" id="cd00075">
    <property type="entry name" value="HATPase"/>
    <property type="match status" value="1"/>
</dbReference>
<dbReference type="Pfam" id="PF02518">
    <property type="entry name" value="HATPase_c"/>
    <property type="match status" value="1"/>
</dbReference>
<evidence type="ECO:0000256" key="9">
    <source>
        <dbReference type="ARBA" id="ARBA00022840"/>
    </source>
</evidence>
<feature type="transmembrane region" description="Helical" evidence="10">
    <location>
        <begin position="20"/>
        <end position="39"/>
    </location>
</feature>
<keyword evidence="10" id="KW-1133">Transmembrane helix</keyword>
<dbReference type="SUPFAM" id="SSF55874">
    <property type="entry name" value="ATPase domain of HSP90 chaperone/DNA topoisomerase II/histidine kinase"/>
    <property type="match status" value="1"/>
</dbReference>
<dbReference type="GO" id="GO:0005886">
    <property type="term" value="C:plasma membrane"/>
    <property type="evidence" value="ECO:0007669"/>
    <property type="project" value="UniProtKB-SubCell"/>
</dbReference>
<protein>
    <recommendedName>
        <fullName evidence="3">histidine kinase</fullName>
        <ecNumber evidence="3">2.7.13.3</ecNumber>
    </recommendedName>
</protein>
<dbReference type="InterPro" id="IPR050980">
    <property type="entry name" value="2C_sensor_his_kinase"/>
</dbReference>